<keyword evidence="1 2" id="KW-0238">DNA-binding</keyword>
<evidence type="ECO:0000313" key="4">
    <source>
        <dbReference type="EMBL" id="PCR99755.1"/>
    </source>
</evidence>
<dbReference type="InterPro" id="IPR012340">
    <property type="entry name" value="NA-bd_OB-fold"/>
</dbReference>
<evidence type="ECO:0000256" key="3">
    <source>
        <dbReference type="RuleBase" id="RU000524"/>
    </source>
</evidence>
<dbReference type="GO" id="GO:0003697">
    <property type="term" value="F:single-stranded DNA binding"/>
    <property type="evidence" value="ECO:0007669"/>
    <property type="project" value="InterPro"/>
</dbReference>
<accession>A0A2A5RKQ1</accession>
<keyword evidence="5" id="KW-1185">Reference proteome</keyword>
<dbReference type="SUPFAM" id="SSF50249">
    <property type="entry name" value="Nucleic acid-binding proteins"/>
    <property type="match status" value="1"/>
</dbReference>
<dbReference type="AlphaFoldDB" id="A0A2A5RKQ1"/>
<evidence type="ECO:0000256" key="2">
    <source>
        <dbReference type="PROSITE-ProRule" id="PRU00252"/>
    </source>
</evidence>
<proteinExistence type="predicted"/>
<dbReference type="InterPro" id="IPR011344">
    <property type="entry name" value="ssDNA-bd"/>
</dbReference>
<dbReference type="Proteomes" id="UP000218181">
    <property type="component" value="Unassembled WGS sequence"/>
</dbReference>
<dbReference type="Gene3D" id="2.40.50.140">
    <property type="entry name" value="Nucleic acid-binding proteins"/>
    <property type="match status" value="1"/>
</dbReference>
<evidence type="ECO:0000256" key="1">
    <source>
        <dbReference type="ARBA" id="ARBA00023125"/>
    </source>
</evidence>
<dbReference type="Pfam" id="PF00436">
    <property type="entry name" value="SSB"/>
    <property type="match status" value="1"/>
</dbReference>
<reference evidence="4 5" key="1">
    <citation type="submission" date="2014-12" db="EMBL/GenBank/DDBJ databases">
        <title>Draft genome sequences of 10 type strains of Lactococcus.</title>
        <authorList>
            <person name="Sun Z."/>
            <person name="Zhong Z."/>
            <person name="Liu W."/>
            <person name="Zhang W."/>
            <person name="Zhang H."/>
        </authorList>
    </citation>
    <scope>NUCLEOTIDE SEQUENCE [LARGE SCALE GENOMIC DNA]</scope>
    <source>
        <strain evidence="4 5">JCM 16395</strain>
    </source>
</reference>
<dbReference type="EMBL" id="JXJU01000006">
    <property type="protein sequence ID" value="PCR99755.1"/>
    <property type="molecule type" value="Genomic_DNA"/>
</dbReference>
<gene>
    <name evidence="4" type="ORF">RT41_GL001561</name>
</gene>
<name>A0A2A5RKQ1_9LACT</name>
<dbReference type="GO" id="GO:0006260">
    <property type="term" value="P:DNA replication"/>
    <property type="evidence" value="ECO:0007669"/>
    <property type="project" value="InterPro"/>
</dbReference>
<dbReference type="PIRSF" id="PIRSF002070">
    <property type="entry name" value="SSB"/>
    <property type="match status" value="1"/>
</dbReference>
<comment type="caution">
    <text evidence="4">The sequence shown here is derived from an EMBL/GenBank/DDBJ whole genome shotgun (WGS) entry which is preliminary data.</text>
</comment>
<organism evidence="4 5">
    <name type="scientific">Lactococcus fujiensis JCM 16395</name>
    <dbReference type="NCBI Taxonomy" id="1291764"/>
    <lineage>
        <taxon>Bacteria</taxon>
        <taxon>Bacillati</taxon>
        <taxon>Bacillota</taxon>
        <taxon>Bacilli</taxon>
        <taxon>Lactobacillales</taxon>
        <taxon>Streptococcaceae</taxon>
        <taxon>Lactococcus</taxon>
    </lineage>
</organism>
<dbReference type="PROSITE" id="PS50935">
    <property type="entry name" value="SSB"/>
    <property type="match status" value="1"/>
</dbReference>
<sequence>MAVNRRFKNENGERMTDFISIVIWGKLAENFVSYAQKGTMISIEGEIRTRQYIDQQDKKHYVTEVLVSSYEILESRSTIALRKNNRNTEELILEGEELPF</sequence>
<protein>
    <recommendedName>
        <fullName evidence="3">Single-stranded DNA-binding protein</fullName>
    </recommendedName>
</protein>
<dbReference type="STRING" id="1291764.GCA_001311235_01751"/>
<evidence type="ECO:0000313" key="5">
    <source>
        <dbReference type="Proteomes" id="UP000218181"/>
    </source>
</evidence>
<dbReference type="CDD" id="cd04496">
    <property type="entry name" value="SSB_OBF"/>
    <property type="match status" value="1"/>
</dbReference>
<dbReference type="InterPro" id="IPR000424">
    <property type="entry name" value="Primosome_PriB/ssb"/>
</dbReference>
<dbReference type="NCBIfam" id="TIGR00621">
    <property type="entry name" value="ssb"/>
    <property type="match status" value="1"/>
</dbReference>